<feature type="compositionally biased region" description="Polar residues" evidence="1">
    <location>
        <begin position="226"/>
        <end position="240"/>
    </location>
</feature>
<feature type="region of interest" description="Disordered" evidence="1">
    <location>
        <begin position="204"/>
        <end position="240"/>
    </location>
</feature>
<dbReference type="EMBL" id="JBBPBN010000063">
    <property type="protein sequence ID" value="KAK8986461.1"/>
    <property type="molecule type" value="Genomic_DNA"/>
</dbReference>
<dbReference type="SUPFAM" id="SSF53098">
    <property type="entry name" value="Ribonuclease H-like"/>
    <property type="match status" value="1"/>
</dbReference>
<dbReference type="InterPro" id="IPR036397">
    <property type="entry name" value="RNaseH_sf"/>
</dbReference>
<dbReference type="Proteomes" id="UP001396334">
    <property type="component" value="Unassembled WGS sequence"/>
</dbReference>
<dbReference type="PROSITE" id="PS50879">
    <property type="entry name" value="RNASE_H_1"/>
    <property type="match status" value="1"/>
</dbReference>
<keyword evidence="4" id="KW-1185">Reference proteome</keyword>
<dbReference type="Pfam" id="PF13966">
    <property type="entry name" value="zf-RVT"/>
    <property type="match status" value="1"/>
</dbReference>
<dbReference type="PANTHER" id="PTHR47723:SF13">
    <property type="entry name" value="PUTATIVE-RELATED"/>
    <property type="match status" value="1"/>
</dbReference>
<name>A0ABR2PDY7_9ROSI</name>
<accession>A0ABR2PDY7</accession>
<dbReference type="InterPro" id="IPR053151">
    <property type="entry name" value="RNase_H-like"/>
</dbReference>
<sequence>MENPNSLANPAQGAMINGDVLVGNPGGRPPEDIVLDGNLNSLERPGSPILVVDQPGCKRGRMDDGLMEDLIDPEDGLGNLMTEGDRRTTMVMEDDGRTKHLMQGEPGVEARDPKALYGPWMQVTNRRRRNDTNQSATNLNKGTGEIKNPMGSRFAALFESLTVMEDGNEEEPLGGFEGGIEGAKISTPNGNSQKAGNLHNLEINIDSSQVQEGRKNSGKETKTKSKSNILDNSVEGKNTGYTYRHQSTKSVASKGKVEVAKSSLNPEKHTAVRMSGEEGIQEPRILKGGNKVTLKTKKKDGGGTLKTTLAQQLSPLLSDLENSVSGEGERFGDTHTGVVPEISQVDWQANSAFEQPKRIEAIQPPRGELGMDRARWRWDDKFIFSTMSAYKYLIGSPNADRTFKWKQIWGLKIPQRIRTFMWLVAHERLMTNAERVRRHIANTTRIEQDSKMKWSLPTAGWVKLNVDASVEPNTSRAGIGGVIRDDRGSWRAGFARFIGRCPVLLAEMWAIYEGLLRAWSLGYRKVELESDSLEATHIIKRESETLNKSALVASIRKMLNKDWHVIVHHVNRNRNHVADKLSRRGREGQRLTNLMLEAPEDISSIVMEEKSVHYSMINATGVEERDLPFDPGGCNV</sequence>
<gene>
    <name evidence="3" type="ORF">V6N11_010017</name>
</gene>
<evidence type="ECO:0000313" key="4">
    <source>
        <dbReference type="Proteomes" id="UP001396334"/>
    </source>
</evidence>
<comment type="caution">
    <text evidence="3">The sequence shown here is derived from an EMBL/GenBank/DDBJ whole genome shotgun (WGS) entry which is preliminary data.</text>
</comment>
<evidence type="ECO:0000259" key="2">
    <source>
        <dbReference type="PROSITE" id="PS50879"/>
    </source>
</evidence>
<dbReference type="InterPro" id="IPR012337">
    <property type="entry name" value="RNaseH-like_sf"/>
</dbReference>
<proteinExistence type="predicted"/>
<dbReference type="CDD" id="cd06222">
    <property type="entry name" value="RNase_H_like"/>
    <property type="match status" value="1"/>
</dbReference>
<evidence type="ECO:0000313" key="3">
    <source>
        <dbReference type="EMBL" id="KAK8986461.1"/>
    </source>
</evidence>
<dbReference type="InterPro" id="IPR026960">
    <property type="entry name" value="RVT-Znf"/>
</dbReference>
<organism evidence="3 4">
    <name type="scientific">Hibiscus sabdariffa</name>
    <name type="common">roselle</name>
    <dbReference type="NCBI Taxonomy" id="183260"/>
    <lineage>
        <taxon>Eukaryota</taxon>
        <taxon>Viridiplantae</taxon>
        <taxon>Streptophyta</taxon>
        <taxon>Embryophyta</taxon>
        <taxon>Tracheophyta</taxon>
        <taxon>Spermatophyta</taxon>
        <taxon>Magnoliopsida</taxon>
        <taxon>eudicotyledons</taxon>
        <taxon>Gunneridae</taxon>
        <taxon>Pentapetalae</taxon>
        <taxon>rosids</taxon>
        <taxon>malvids</taxon>
        <taxon>Malvales</taxon>
        <taxon>Malvaceae</taxon>
        <taxon>Malvoideae</taxon>
        <taxon>Hibiscus</taxon>
    </lineage>
</organism>
<dbReference type="InterPro" id="IPR044730">
    <property type="entry name" value="RNase_H-like_dom_plant"/>
</dbReference>
<dbReference type="InterPro" id="IPR002156">
    <property type="entry name" value="RNaseH_domain"/>
</dbReference>
<dbReference type="Gene3D" id="3.30.420.10">
    <property type="entry name" value="Ribonuclease H-like superfamily/Ribonuclease H"/>
    <property type="match status" value="1"/>
</dbReference>
<evidence type="ECO:0000256" key="1">
    <source>
        <dbReference type="SAM" id="MobiDB-lite"/>
    </source>
</evidence>
<feature type="compositionally biased region" description="Basic and acidic residues" evidence="1">
    <location>
        <begin position="212"/>
        <end position="223"/>
    </location>
</feature>
<dbReference type="Pfam" id="PF13456">
    <property type="entry name" value="RVT_3"/>
    <property type="match status" value="1"/>
</dbReference>
<reference evidence="3 4" key="1">
    <citation type="journal article" date="2024" name="G3 (Bethesda)">
        <title>Genome assembly of Hibiscus sabdariffa L. provides insights into metabolisms of medicinal natural products.</title>
        <authorList>
            <person name="Kim T."/>
        </authorList>
    </citation>
    <scope>NUCLEOTIDE SEQUENCE [LARGE SCALE GENOMIC DNA]</scope>
    <source>
        <strain evidence="3">TK-2024</strain>
        <tissue evidence="3">Old leaves</tissue>
    </source>
</reference>
<feature type="domain" description="RNase H type-1" evidence="2">
    <location>
        <begin position="458"/>
        <end position="587"/>
    </location>
</feature>
<protein>
    <recommendedName>
        <fullName evidence="2">RNase H type-1 domain-containing protein</fullName>
    </recommendedName>
</protein>
<dbReference type="PANTHER" id="PTHR47723">
    <property type="entry name" value="OS05G0353850 PROTEIN"/>
    <property type="match status" value="1"/>
</dbReference>